<feature type="transmembrane region" description="Helical" evidence="8">
    <location>
        <begin position="74"/>
        <end position="96"/>
    </location>
</feature>
<dbReference type="Pfam" id="PF00884">
    <property type="entry name" value="Sulfatase"/>
    <property type="match status" value="1"/>
</dbReference>
<dbReference type="SUPFAM" id="SSF53649">
    <property type="entry name" value="Alkaline phosphatase-like"/>
    <property type="match status" value="1"/>
</dbReference>
<evidence type="ECO:0000256" key="4">
    <source>
        <dbReference type="ARBA" id="ARBA00022679"/>
    </source>
</evidence>
<sequence length="570" mass="62867">MVPTRPGTIRDGSIPFSQSLVIMPLSAQPSRNSLWRRPEIGPLALNVAVATYLLVLCNTTFWRKLGKIFAGDPGHVMLFGAAVAMLTLFTLMVFTVPRLHRPVLALLILVSSAAAYHQDRLGIVIDREMVQNIMRTSVSESKQLLSPSLVIHVLLTGVLPALLIFVPRLRYPRLRHVLWRWPLSLALTFALFAGFLFTDFKAFSAAIREHRDLMAAYQPGATIAAVTRYAKQELRAQNIKATPLGTDATKGPRLTRAGKPVLTVVFAGETARAQNFGLNGYARDTTPGLRTRNVVNFPDASSCGTSTAVSLPCMFSNLTMDGYSHTKFVGTENLLDVLTHAGIKVEWWDNNTGDQTIAKRLGWTRIDKNFDPAACAEGECTDQALVTLIDQKLKTITEDTVLVLHMIGSHGPSYYQRYPRAFAQFKPECTTTEFTQCTPEQITNTYDNTILFTDHVLSQAIDLMQAQDRVVPALLFMSDHGESLGENGLYLHAAPRFMAPETQTKVPFVMWLSPLYQRSMGITADCLQGKTSQPVSHDNLFHTVLGLMDVQTTVRNPDLDLTAGCTAAAG</sequence>
<accession>A0A918IW57</accession>
<feature type="transmembrane region" description="Helical" evidence="8">
    <location>
        <begin position="145"/>
        <end position="166"/>
    </location>
</feature>
<organism evidence="11 12">
    <name type="scientific">Gemmobacter lanyuensis</name>
    <dbReference type="NCBI Taxonomy" id="1054497"/>
    <lineage>
        <taxon>Bacteria</taxon>
        <taxon>Pseudomonadati</taxon>
        <taxon>Pseudomonadota</taxon>
        <taxon>Alphaproteobacteria</taxon>
        <taxon>Rhodobacterales</taxon>
        <taxon>Paracoccaceae</taxon>
        <taxon>Gemmobacter</taxon>
    </lineage>
</organism>
<dbReference type="InterPro" id="IPR017850">
    <property type="entry name" value="Alkaline_phosphatase_core_sf"/>
</dbReference>
<dbReference type="GO" id="GO:0005886">
    <property type="term" value="C:plasma membrane"/>
    <property type="evidence" value="ECO:0007669"/>
    <property type="project" value="UniProtKB-SubCell"/>
</dbReference>
<name>A0A918IW57_9RHOB</name>
<keyword evidence="7 8" id="KW-0472">Membrane</keyword>
<evidence type="ECO:0000256" key="8">
    <source>
        <dbReference type="SAM" id="Phobius"/>
    </source>
</evidence>
<reference evidence="11" key="2">
    <citation type="submission" date="2020-09" db="EMBL/GenBank/DDBJ databases">
        <authorList>
            <person name="Sun Q."/>
            <person name="Kim S."/>
        </authorList>
    </citation>
    <scope>NUCLEOTIDE SEQUENCE</scope>
    <source>
        <strain evidence="11">KCTC 23714</strain>
    </source>
</reference>
<evidence type="ECO:0000256" key="1">
    <source>
        <dbReference type="ARBA" id="ARBA00004429"/>
    </source>
</evidence>
<dbReference type="InterPro" id="IPR040423">
    <property type="entry name" value="PEA_transferase"/>
</dbReference>
<reference evidence="11" key="1">
    <citation type="journal article" date="2014" name="Int. J. Syst. Evol. Microbiol.">
        <title>Complete genome sequence of Corynebacterium casei LMG S-19264T (=DSM 44701T), isolated from a smear-ripened cheese.</title>
        <authorList>
            <consortium name="US DOE Joint Genome Institute (JGI-PGF)"/>
            <person name="Walter F."/>
            <person name="Albersmeier A."/>
            <person name="Kalinowski J."/>
            <person name="Ruckert C."/>
        </authorList>
    </citation>
    <scope>NUCLEOTIDE SEQUENCE</scope>
    <source>
        <strain evidence="11">KCTC 23714</strain>
    </source>
</reference>
<evidence type="ECO:0000256" key="2">
    <source>
        <dbReference type="ARBA" id="ARBA00022475"/>
    </source>
</evidence>
<dbReference type="GO" id="GO:0009244">
    <property type="term" value="P:lipopolysaccharide core region biosynthetic process"/>
    <property type="evidence" value="ECO:0007669"/>
    <property type="project" value="TreeGrafter"/>
</dbReference>
<feature type="transmembrane region" description="Helical" evidence="8">
    <location>
        <begin position="178"/>
        <end position="197"/>
    </location>
</feature>
<evidence type="ECO:0000313" key="12">
    <source>
        <dbReference type="Proteomes" id="UP000628984"/>
    </source>
</evidence>
<evidence type="ECO:0000259" key="10">
    <source>
        <dbReference type="Pfam" id="PF08019"/>
    </source>
</evidence>
<feature type="transmembrane region" description="Helical" evidence="8">
    <location>
        <begin position="43"/>
        <end position="62"/>
    </location>
</feature>
<evidence type="ECO:0000259" key="9">
    <source>
        <dbReference type="Pfam" id="PF00884"/>
    </source>
</evidence>
<dbReference type="InterPro" id="IPR000917">
    <property type="entry name" value="Sulfatase_N"/>
</dbReference>
<dbReference type="EMBL" id="BMYQ01000007">
    <property type="protein sequence ID" value="GGW35062.1"/>
    <property type="molecule type" value="Genomic_DNA"/>
</dbReference>
<dbReference type="Gene3D" id="3.40.720.10">
    <property type="entry name" value="Alkaline Phosphatase, subunit A"/>
    <property type="match status" value="1"/>
</dbReference>
<dbReference type="InterPro" id="IPR058130">
    <property type="entry name" value="PEA_transf_C"/>
</dbReference>
<dbReference type="GO" id="GO:0016776">
    <property type="term" value="F:phosphotransferase activity, phosphate group as acceptor"/>
    <property type="evidence" value="ECO:0007669"/>
    <property type="project" value="TreeGrafter"/>
</dbReference>
<dbReference type="Proteomes" id="UP000628984">
    <property type="component" value="Unassembled WGS sequence"/>
</dbReference>
<dbReference type="PANTHER" id="PTHR30443">
    <property type="entry name" value="INNER MEMBRANE PROTEIN"/>
    <property type="match status" value="1"/>
</dbReference>
<feature type="domain" description="Phosphoethanolamine transferase N-terminal" evidence="10">
    <location>
        <begin position="84"/>
        <end position="233"/>
    </location>
</feature>
<evidence type="ECO:0000256" key="5">
    <source>
        <dbReference type="ARBA" id="ARBA00022692"/>
    </source>
</evidence>
<evidence type="ECO:0000313" key="11">
    <source>
        <dbReference type="EMBL" id="GGW35062.1"/>
    </source>
</evidence>
<dbReference type="InterPro" id="IPR012549">
    <property type="entry name" value="EptA-like_N"/>
</dbReference>
<keyword evidence="5 8" id="KW-0812">Transmembrane</keyword>
<keyword evidence="3" id="KW-0997">Cell inner membrane</keyword>
<keyword evidence="6 8" id="KW-1133">Transmembrane helix</keyword>
<comment type="subcellular location">
    <subcellularLocation>
        <location evidence="1">Cell inner membrane</location>
        <topology evidence="1">Multi-pass membrane protein</topology>
    </subcellularLocation>
</comment>
<proteinExistence type="predicted"/>
<evidence type="ECO:0000256" key="7">
    <source>
        <dbReference type="ARBA" id="ARBA00023136"/>
    </source>
</evidence>
<dbReference type="Pfam" id="PF08019">
    <property type="entry name" value="EptA_B_N"/>
    <property type="match status" value="1"/>
</dbReference>
<keyword evidence="12" id="KW-1185">Reference proteome</keyword>
<evidence type="ECO:0000256" key="6">
    <source>
        <dbReference type="ARBA" id="ARBA00022989"/>
    </source>
</evidence>
<dbReference type="CDD" id="cd16017">
    <property type="entry name" value="LptA"/>
    <property type="match status" value="1"/>
</dbReference>
<dbReference type="AlphaFoldDB" id="A0A918IW57"/>
<protein>
    <submittedName>
        <fullName evidence="11">Phosphatidylethanolamine--Kdo2-lipid A phosphoethanolamine transferase</fullName>
    </submittedName>
</protein>
<feature type="domain" description="Sulfatase N-terminal" evidence="9">
    <location>
        <begin position="264"/>
        <end position="550"/>
    </location>
</feature>
<evidence type="ECO:0000256" key="3">
    <source>
        <dbReference type="ARBA" id="ARBA00022519"/>
    </source>
</evidence>
<comment type="caution">
    <text evidence="11">The sequence shown here is derived from an EMBL/GenBank/DDBJ whole genome shotgun (WGS) entry which is preliminary data.</text>
</comment>
<dbReference type="PANTHER" id="PTHR30443:SF0">
    <property type="entry name" value="PHOSPHOETHANOLAMINE TRANSFERASE EPTA"/>
    <property type="match status" value="1"/>
</dbReference>
<keyword evidence="2" id="KW-1003">Cell membrane</keyword>
<keyword evidence="4 11" id="KW-0808">Transferase</keyword>
<dbReference type="NCBIfam" id="NF028537">
    <property type="entry name" value="P_eth_NH2_trans"/>
    <property type="match status" value="1"/>
</dbReference>
<gene>
    <name evidence="11" type="ORF">GCM10011452_24500</name>
</gene>